<evidence type="ECO:0000256" key="4">
    <source>
        <dbReference type="ARBA" id="ARBA00022989"/>
    </source>
</evidence>
<dbReference type="InterPro" id="IPR051401">
    <property type="entry name" value="GtrA_CellWall_Glycosyl"/>
</dbReference>
<dbReference type="EMBL" id="UYIG01000185">
    <property type="protein sequence ID" value="VDG30265.1"/>
    <property type="molecule type" value="Genomic_DNA"/>
</dbReference>
<evidence type="ECO:0000256" key="6">
    <source>
        <dbReference type="SAM" id="Coils"/>
    </source>
</evidence>
<reference evidence="9 10" key="1">
    <citation type="submission" date="2018-11" db="EMBL/GenBank/DDBJ databases">
        <authorList>
            <person name="Wuyts S."/>
        </authorList>
    </citation>
    <scope>NUCLEOTIDE SEQUENCE [LARGE SCALE GENOMIC DNA]</scope>
    <source>
        <strain evidence="9">Lactobacillus mudanjiangensis AMBF249</strain>
    </source>
</reference>
<protein>
    <submittedName>
        <fullName evidence="9">Putative membrane protein [Lactobacillus brevis ATCC 367]</fullName>
    </submittedName>
</protein>
<evidence type="ECO:0000256" key="7">
    <source>
        <dbReference type="SAM" id="Phobius"/>
    </source>
</evidence>
<dbReference type="PANTHER" id="PTHR38459:SF5">
    <property type="entry name" value="CELL WALL TEICHOIC ACID GLYCOSYLATION PROTEIN GTCA"/>
    <property type="match status" value="1"/>
</dbReference>
<proteinExistence type="inferred from homology"/>
<keyword evidence="10" id="KW-1185">Reference proteome</keyword>
<evidence type="ECO:0000259" key="8">
    <source>
        <dbReference type="Pfam" id="PF04138"/>
    </source>
</evidence>
<dbReference type="RefSeq" id="WP_130846153.1">
    <property type="nucleotide sequence ID" value="NZ_BJDY01000007.1"/>
</dbReference>
<keyword evidence="5 7" id="KW-0472">Membrane</keyword>
<gene>
    <name evidence="9" type="ORF">MUDAN_MDHGFNIF_01816</name>
</gene>
<dbReference type="Pfam" id="PF04138">
    <property type="entry name" value="GtrA_DPMS_TM"/>
    <property type="match status" value="1"/>
</dbReference>
<dbReference type="GO" id="GO:0005886">
    <property type="term" value="C:plasma membrane"/>
    <property type="evidence" value="ECO:0007669"/>
    <property type="project" value="TreeGrafter"/>
</dbReference>
<keyword evidence="6" id="KW-0175">Coiled coil</keyword>
<feature type="coiled-coil region" evidence="6">
    <location>
        <begin position="20"/>
        <end position="62"/>
    </location>
</feature>
<evidence type="ECO:0000313" key="9">
    <source>
        <dbReference type="EMBL" id="VDG30265.1"/>
    </source>
</evidence>
<dbReference type="InterPro" id="IPR007267">
    <property type="entry name" value="GtrA_DPMS_TM"/>
</dbReference>
<evidence type="ECO:0000256" key="5">
    <source>
        <dbReference type="ARBA" id="ARBA00023136"/>
    </source>
</evidence>
<feature type="transmembrane region" description="Helical" evidence="7">
    <location>
        <begin position="94"/>
        <end position="112"/>
    </location>
</feature>
<evidence type="ECO:0000256" key="2">
    <source>
        <dbReference type="ARBA" id="ARBA00009399"/>
    </source>
</evidence>
<dbReference type="AlphaFoldDB" id="A0A660EBA1"/>
<dbReference type="GO" id="GO:0000271">
    <property type="term" value="P:polysaccharide biosynthetic process"/>
    <property type="evidence" value="ECO:0007669"/>
    <property type="project" value="InterPro"/>
</dbReference>
<comment type="similarity">
    <text evidence="2">Belongs to the GtrA family.</text>
</comment>
<feature type="transmembrane region" description="Helical" evidence="7">
    <location>
        <begin position="132"/>
        <end position="152"/>
    </location>
</feature>
<organism evidence="9 10">
    <name type="scientific">Lactiplantibacillus mudanjiangensis</name>
    <dbReference type="NCBI Taxonomy" id="1296538"/>
    <lineage>
        <taxon>Bacteria</taxon>
        <taxon>Bacillati</taxon>
        <taxon>Bacillota</taxon>
        <taxon>Bacilli</taxon>
        <taxon>Lactobacillales</taxon>
        <taxon>Lactobacillaceae</taxon>
        <taxon>Lactiplantibacillus</taxon>
    </lineage>
</organism>
<sequence length="180" mass="20786">MEMDKQDKSVLRHDHYPANAAEYEAELTETETEYEAKLEATEEAYTEKLEAVEESAKKQAQRYILWGSLSVIVNISMFYVFYRMLGIEYQIANFMAWVLSVQCAFWVDRMIVFKHQSSHPFREMGTFYGTRVVTYILESAILWIGISLLGIPGTFTKIIGHGLAVVGNFFLSKLVVFRKK</sequence>
<feature type="transmembrane region" description="Helical" evidence="7">
    <location>
        <begin position="63"/>
        <end position="82"/>
    </location>
</feature>
<evidence type="ECO:0000256" key="1">
    <source>
        <dbReference type="ARBA" id="ARBA00004141"/>
    </source>
</evidence>
<dbReference type="Proteomes" id="UP000289996">
    <property type="component" value="Unassembled WGS sequence"/>
</dbReference>
<name>A0A660EBA1_9LACO</name>
<keyword evidence="4 7" id="KW-1133">Transmembrane helix</keyword>
<dbReference type="OrthoDB" id="361483at2"/>
<evidence type="ECO:0000313" key="10">
    <source>
        <dbReference type="Proteomes" id="UP000289996"/>
    </source>
</evidence>
<feature type="transmembrane region" description="Helical" evidence="7">
    <location>
        <begin position="158"/>
        <end position="177"/>
    </location>
</feature>
<accession>A0A660EBA1</accession>
<feature type="domain" description="GtrA/DPMS transmembrane" evidence="8">
    <location>
        <begin position="62"/>
        <end position="177"/>
    </location>
</feature>
<keyword evidence="3 7" id="KW-0812">Transmembrane</keyword>
<evidence type="ECO:0000256" key="3">
    <source>
        <dbReference type="ARBA" id="ARBA00022692"/>
    </source>
</evidence>
<dbReference type="PANTHER" id="PTHR38459">
    <property type="entry name" value="PROPHAGE BACTOPRENOL-LINKED GLUCOSE TRANSLOCASE HOMOLOG"/>
    <property type="match status" value="1"/>
</dbReference>
<comment type="subcellular location">
    <subcellularLocation>
        <location evidence="1">Membrane</location>
        <topology evidence="1">Multi-pass membrane protein</topology>
    </subcellularLocation>
</comment>